<feature type="domain" description="Aminotransferase class I/classII large" evidence="4">
    <location>
        <begin position="44"/>
        <end position="379"/>
    </location>
</feature>
<dbReference type="GO" id="GO:0030170">
    <property type="term" value="F:pyridoxal phosphate binding"/>
    <property type="evidence" value="ECO:0007669"/>
    <property type="project" value="InterPro"/>
</dbReference>
<dbReference type="GO" id="GO:0009102">
    <property type="term" value="P:biotin biosynthetic process"/>
    <property type="evidence" value="ECO:0007669"/>
    <property type="project" value="TreeGrafter"/>
</dbReference>
<organism evidence="5 8">
    <name type="scientific">Pseudidiomarina terrestris</name>
    <dbReference type="NCBI Taxonomy" id="2820060"/>
    <lineage>
        <taxon>Bacteria</taxon>
        <taxon>Pseudomonadati</taxon>
        <taxon>Pseudomonadota</taxon>
        <taxon>Gammaproteobacteria</taxon>
        <taxon>Alteromonadales</taxon>
        <taxon>Idiomarinaceae</taxon>
        <taxon>Pseudidiomarina</taxon>
    </lineage>
</organism>
<gene>
    <name evidence="5" type="ORF">J6I90_02035</name>
    <name evidence="6" type="ORF">J6I92_01875</name>
</gene>
<evidence type="ECO:0000313" key="6">
    <source>
        <dbReference type="EMBL" id="MDN7128623.1"/>
    </source>
</evidence>
<dbReference type="InterPro" id="IPR015424">
    <property type="entry name" value="PyrdxlP-dep_Trfase"/>
</dbReference>
<comment type="caution">
    <text evidence="5">The sequence shown here is derived from an EMBL/GenBank/DDBJ whole genome shotgun (WGS) entry which is preliminary data.</text>
</comment>
<keyword evidence="2" id="KW-0808">Transferase</keyword>
<dbReference type="EMBL" id="JAGGJC010000001">
    <property type="protein sequence ID" value="MDN7128623.1"/>
    <property type="molecule type" value="Genomic_DNA"/>
</dbReference>
<proteinExistence type="predicted"/>
<evidence type="ECO:0000313" key="8">
    <source>
        <dbReference type="Proteomes" id="UP001169492"/>
    </source>
</evidence>
<dbReference type="Gene3D" id="3.90.1150.10">
    <property type="entry name" value="Aspartate Aminotransferase, domain 1"/>
    <property type="match status" value="1"/>
</dbReference>
<dbReference type="SUPFAM" id="SSF53383">
    <property type="entry name" value="PLP-dependent transferases"/>
    <property type="match status" value="1"/>
</dbReference>
<reference evidence="7 8" key="1">
    <citation type="submission" date="2021-03" db="EMBL/GenBank/DDBJ databases">
        <title>Pseudidiomarina terrestris, a new bacterium isolated from saline soil.</title>
        <authorList>
            <person name="Galisteo C."/>
            <person name="De La Haba R."/>
            <person name="Sanchez-Porro C."/>
            <person name="Ventosa A."/>
        </authorList>
    </citation>
    <scope>NUCLEOTIDE SEQUENCE [LARGE SCALE GENOMIC DNA]</scope>
    <source>
        <strain evidence="5 8">1APP75-32.1</strain>
        <strain evidence="7">1APR75-15</strain>
        <strain evidence="6">1ASR75-15</strain>
    </source>
</reference>
<dbReference type="InterPro" id="IPR015421">
    <property type="entry name" value="PyrdxlP-dep_Trfase_major"/>
</dbReference>
<evidence type="ECO:0000259" key="4">
    <source>
        <dbReference type="Pfam" id="PF00155"/>
    </source>
</evidence>
<evidence type="ECO:0000256" key="1">
    <source>
        <dbReference type="ARBA" id="ARBA00001933"/>
    </source>
</evidence>
<evidence type="ECO:0000256" key="2">
    <source>
        <dbReference type="ARBA" id="ARBA00022679"/>
    </source>
</evidence>
<dbReference type="AlphaFoldDB" id="A0AAW7QX46"/>
<dbReference type="InterPro" id="IPR050087">
    <property type="entry name" value="AON_synthase_class-II"/>
</dbReference>
<dbReference type="RefSeq" id="WP_301773917.1">
    <property type="nucleotide sequence ID" value="NZ_JAGGJB010000001.1"/>
</dbReference>
<dbReference type="EMBL" id="JAGGJB010000001">
    <property type="protein sequence ID" value="MDN7123653.1"/>
    <property type="molecule type" value="Genomic_DNA"/>
</dbReference>
<dbReference type="Pfam" id="PF00155">
    <property type="entry name" value="Aminotran_1_2"/>
    <property type="match status" value="1"/>
</dbReference>
<name>A0AAW7QX46_9GAMM</name>
<dbReference type="GO" id="GO:0008710">
    <property type="term" value="F:8-amino-7-oxononanoate synthase activity"/>
    <property type="evidence" value="ECO:0007669"/>
    <property type="project" value="TreeGrafter"/>
</dbReference>
<evidence type="ECO:0000313" key="5">
    <source>
        <dbReference type="EMBL" id="MDN7123653.1"/>
    </source>
</evidence>
<accession>A0AAW7QX46</accession>
<dbReference type="Proteomes" id="UP001169491">
    <property type="component" value="Unassembled WGS sequence"/>
</dbReference>
<dbReference type="PANTHER" id="PTHR13693:SF100">
    <property type="entry name" value="8-AMINO-7-OXONONANOATE SYNTHASE"/>
    <property type="match status" value="1"/>
</dbReference>
<comment type="cofactor">
    <cofactor evidence="1">
        <name>pyridoxal 5'-phosphate</name>
        <dbReference type="ChEBI" id="CHEBI:597326"/>
    </cofactor>
</comment>
<sequence>MQTAIKQQLQAALAQRRAQQRCRQLTTMTALNATEILFQGQRYLSFSSNDYLGLSHHPQVLDALRNAELAGSKASPLVTGYSAAHADLAAQLSHDLQRDRVLLFSSAFAANTGALATLGGYYDALWLDRLSHASLISGARQSGTATRRFPHQNFKQLQDRHLKSSSAQLVVVESVYSMDGDELDHAGFRQVIAAPQVDGYIDDAHGFGVTGEAGLGCCAAYSQTTLPLVSLAFGKATGVAGGALAVSEDVADYLINFCPEFIYSTAMPASQARAIQAAINVMQSAEGEQLRSRLRESIAQFQEGCAALQLPVSPSDHAIQTLLVGSDEAAVKYSERLRAAGIWCSAIRPPTVPEGSARLRITLTAAHSHAQINELIQALAVVREQA</sequence>
<dbReference type="InterPro" id="IPR015422">
    <property type="entry name" value="PyrdxlP-dep_Trfase_small"/>
</dbReference>
<dbReference type="Proteomes" id="UP001169492">
    <property type="component" value="Unassembled WGS sequence"/>
</dbReference>
<protein>
    <submittedName>
        <fullName evidence="5">8-amino-7-oxononanoate synthase</fullName>
    </submittedName>
</protein>
<evidence type="ECO:0000256" key="3">
    <source>
        <dbReference type="ARBA" id="ARBA00022898"/>
    </source>
</evidence>
<dbReference type="PANTHER" id="PTHR13693">
    <property type="entry name" value="CLASS II AMINOTRANSFERASE/8-AMINO-7-OXONONANOATE SYNTHASE"/>
    <property type="match status" value="1"/>
</dbReference>
<dbReference type="InterPro" id="IPR004839">
    <property type="entry name" value="Aminotransferase_I/II_large"/>
</dbReference>
<evidence type="ECO:0000313" key="7">
    <source>
        <dbReference type="Proteomes" id="UP001169491"/>
    </source>
</evidence>
<keyword evidence="3" id="KW-0663">Pyridoxal phosphate</keyword>
<dbReference type="Gene3D" id="3.40.640.10">
    <property type="entry name" value="Type I PLP-dependent aspartate aminotransferase-like (Major domain)"/>
    <property type="match status" value="1"/>
</dbReference>
<keyword evidence="7" id="KW-1185">Reference proteome</keyword>